<keyword evidence="4" id="KW-1185">Reference proteome</keyword>
<protein>
    <submittedName>
        <fullName evidence="3">Uncharacterized protein</fullName>
    </submittedName>
</protein>
<gene>
    <name evidence="3" type="ORF">TrCOL_g8608</name>
</gene>
<dbReference type="AlphaFoldDB" id="A0A9W7G9H3"/>
<reference evidence="4" key="1">
    <citation type="journal article" date="2023" name="Commun. Biol.">
        <title>Genome analysis of Parmales, the sister group of diatoms, reveals the evolutionary specialization of diatoms from phago-mixotrophs to photoautotrophs.</title>
        <authorList>
            <person name="Ban H."/>
            <person name="Sato S."/>
            <person name="Yoshikawa S."/>
            <person name="Yamada K."/>
            <person name="Nakamura Y."/>
            <person name="Ichinomiya M."/>
            <person name="Sato N."/>
            <person name="Blanc-Mathieu R."/>
            <person name="Endo H."/>
            <person name="Kuwata A."/>
            <person name="Ogata H."/>
        </authorList>
    </citation>
    <scope>NUCLEOTIDE SEQUENCE [LARGE SCALE GENOMIC DNA]</scope>
</reference>
<evidence type="ECO:0000313" key="3">
    <source>
        <dbReference type="EMBL" id="GMI38695.1"/>
    </source>
</evidence>
<comment type="caution">
    <text evidence="3">The sequence shown here is derived from an EMBL/GenBank/DDBJ whole genome shotgun (WGS) entry which is preliminary data.</text>
</comment>
<organism evidence="3 4">
    <name type="scientific">Triparma columacea</name>
    <dbReference type="NCBI Taxonomy" id="722753"/>
    <lineage>
        <taxon>Eukaryota</taxon>
        <taxon>Sar</taxon>
        <taxon>Stramenopiles</taxon>
        <taxon>Ochrophyta</taxon>
        <taxon>Bolidophyceae</taxon>
        <taxon>Parmales</taxon>
        <taxon>Triparmaceae</taxon>
        <taxon>Triparma</taxon>
    </lineage>
</organism>
<sequence length="333" mass="35779">MPTTRSAKKKVSTPKATEKSPSLLRARGKGKHTKKTSRSRASSRGRKKGDTEEEKEVETATKASSRSKSKVTKKSKSKQSTSQTPSKRRSRSTPPTLSTPTPQFNWWRTFLTEASSCAMLFMTIPIPALLSPSSSLIQGLLQVLFIFLNDFFLGGILSPPVALFLNVLPSPYGAPSFMTKARLTATLSAHLLTILFIYQVKKMVYPEAYIFGPSCTGSALDCGISEGSLSLLLTVICSLDVPSFVPPRVRGFVSSLRIALGVKTCLVLDGGLSGAALNPLIPAAFKVGGGDLGLGGWLLGEMTVYFFLPVVAVIVGLILVGLYKKMKKGSKQD</sequence>
<feature type="compositionally biased region" description="Basic residues" evidence="1">
    <location>
        <begin position="1"/>
        <end position="12"/>
    </location>
</feature>
<keyword evidence="2" id="KW-0812">Transmembrane</keyword>
<feature type="transmembrane region" description="Helical" evidence="2">
    <location>
        <begin position="142"/>
        <end position="169"/>
    </location>
</feature>
<keyword evidence="2" id="KW-1133">Transmembrane helix</keyword>
<feature type="region of interest" description="Disordered" evidence="1">
    <location>
        <begin position="1"/>
        <end position="100"/>
    </location>
</feature>
<evidence type="ECO:0000256" key="1">
    <source>
        <dbReference type="SAM" id="MobiDB-lite"/>
    </source>
</evidence>
<feature type="transmembrane region" description="Helical" evidence="2">
    <location>
        <begin position="110"/>
        <end position="130"/>
    </location>
</feature>
<name>A0A9W7G9H3_9STRA</name>
<accession>A0A9W7G9H3</accession>
<proteinExistence type="predicted"/>
<dbReference type="Proteomes" id="UP001165065">
    <property type="component" value="Unassembled WGS sequence"/>
</dbReference>
<evidence type="ECO:0000256" key="2">
    <source>
        <dbReference type="SAM" id="Phobius"/>
    </source>
</evidence>
<feature type="transmembrane region" description="Helical" evidence="2">
    <location>
        <begin position="304"/>
        <end position="323"/>
    </location>
</feature>
<feature type="compositionally biased region" description="Basic residues" evidence="1">
    <location>
        <begin position="26"/>
        <end position="47"/>
    </location>
</feature>
<feature type="compositionally biased region" description="Basic residues" evidence="1">
    <location>
        <begin position="65"/>
        <end position="77"/>
    </location>
</feature>
<keyword evidence="2" id="KW-0472">Membrane</keyword>
<dbReference type="OrthoDB" id="10402158at2759"/>
<dbReference type="EMBL" id="BRYA01000090">
    <property type="protein sequence ID" value="GMI38695.1"/>
    <property type="molecule type" value="Genomic_DNA"/>
</dbReference>
<evidence type="ECO:0000313" key="4">
    <source>
        <dbReference type="Proteomes" id="UP001165065"/>
    </source>
</evidence>
<feature type="transmembrane region" description="Helical" evidence="2">
    <location>
        <begin position="181"/>
        <end position="200"/>
    </location>
</feature>